<feature type="transmembrane region" description="Helical" evidence="5">
    <location>
        <begin position="269"/>
        <end position="287"/>
    </location>
</feature>
<feature type="transmembrane region" description="Helical" evidence="5">
    <location>
        <begin position="363"/>
        <end position="388"/>
    </location>
</feature>
<dbReference type="PROSITE" id="PS00217">
    <property type="entry name" value="SUGAR_TRANSPORT_2"/>
    <property type="match status" value="1"/>
</dbReference>
<feature type="transmembrane region" description="Helical" evidence="5">
    <location>
        <begin position="65"/>
        <end position="87"/>
    </location>
</feature>
<feature type="transmembrane region" description="Helical" evidence="5">
    <location>
        <begin position="116"/>
        <end position="141"/>
    </location>
</feature>
<dbReference type="InterPro" id="IPR020846">
    <property type="entry name" value="MFS_dom"/>
</dbReference>
<evidence type="ECO:0000313" key="8">
    <source>
        <dbReference type="RefSeq" id="XP_024939239.1"/>
    </source>
</evidence>
<feature type="domain" description="Major facilitator superfamily (MFS) profile" evidence="6">
    <location>
        <begin position="25"/>
        <end position="455"/>
    </location>
</feature>
<dbReference type="PANTHER" id="PTHR48021:SF39">
    <property type="entry name" value="MAJOR FACILITATOR SUPERFAMILY (MFS) PROFILE DOMAIN-CONTAINING PROTEIN"/>
    <property type="match status" value="1"/>
</dbReference>
<dbReference type="PROSITE" id="PS50850">
    <property type="entry name" value="MFS"/>
    <property type="match status" value="1"/>
</dbReference>
<keyword evidence="4 5" id="KW-0472">Membrane</keyword>
<evidence type="ECO:0000256" key="4">
    <source>
        <dbReference type="ARBA" id="ARBA00023136"/>
    </source>
</evidence>
<reference evidence="8" key="1">
    <citation type="submission" date="2025-08" db="UniProtKB">
        <authorList>
            <consortium name="RefSeq"/>
        </authorList>
    </citation>
    <scope>IDENTIFICATION</scope>
</reference>
<comment type="subcellular location">
    <subcellularLocation>
        <location evidence="1">Membrane</location>
        <topology evidence="1">Multi-pass membrane protein</topology>
    </subcellularLocation>
</comment>
<keyword evidence="7" id="KW-1185">Reference proteome</keyword>
<dbReference type="GO" id="GO:0016020">
    <property type="term" value="C:membrane"/>
    <property type="evidence" value="ECO:0007669"/>
    <property type="project" value="UniProtKB-SubCell"/>
</dbReference>
<name>A0AAJ7REP0_CEPCN</name>
<keyword evidence="3 5" id="KW-1133">Transmembrane helix</keyword>
<evidence type="ECO:0000313" key="7">
    <source>
        <dbReference type="Proteomes" id="UP000694920"/>
    </source>
</evidence>
<dbReference type="GeneID" id="107266193"/>
<dbReference type="Proteomes" id="UP000694920">
    <property type="component" value="Unplaced"/>
</dbReference>
<feature type="transmembrane region" description="Helical" evidence="5">
    <location>
        <begin position="400"/>
        <end position="421"/>
    </location>
</feature>
<evidence type="ECO:0000256" key="2">
    <source>
        <dbReference type="ARBA" id="ARBA00022692"/>
    </source>
</evidence>
<protein>
    <submittedName>
        <fullName evidence="8">Facilitated trehalose transporter Tret1 isoform X1</fullName>
    </submittedName>
</protein>
<feature type="transmembrane region" description="Helical" evidence="5">
    <location>
        <begin position="329"/>
        <end position="351"/>
    </location>
</feature>
<evidence type="ECO:0000259" key="6">
    <source>
        <dbReference type="PROSITE" id="PS50850"/>
    </source>
</evidence>
<accession>A0AAJ7REP0</accession>
<dbReference type="InterPro" id="IPR036259">
    <property type="entry name" value="MFS_trans_sf"/>
</dbReference>
<keyword evidence="2 5" id="KW-0812">Transmembrane</keyword>
<organism evidence="7 8">
    <name type="scientific">Cephus cinctus</name>
    <name type="common">Wheat stem sawfly</name>
    <dbReference type="NCBI Taxonomy" id="211228"/>
    <lineage>
        <taxon>Eukaryota</taxon>
        <taxon>Metazoa</taxon>
        <taxon>Ecdysozoa</taxon>
        <taxon>Arthropoda</taxon>
        <taxon>Hexapoda</taxon>
        <taxon>Insecta</taxon>
        <taxon>Pterygota</taxon>
        <taxon>Neoptera</taxon>
        <taxon>Endopterygota</taxon>
        <taxon>Hymenoptera</taxon>
        <taxon>Cephoidea</taxon>
        <taxon>Cephidae</taxon>
        <taxon>Cephus</taxon>
    </lineage>
</organism>
<dbReference type="RefSeq" id="XP_024939239.1">
    <property type="nucleotide sequence ID" value="XM_025083471.1"/>
</dbReference>
<dbReference type="SUPFAM" id="SSF103473">
    <property type="entry name" value="MFS general substrate transporter"/>
    <property type="match status" value="1"/>
</dbReference>
<dbReference type="InterPro" id="IPR005829">
    <property type="entry name" value="Sugar_transporter_CS"/>
</dbReference>
<sequence length="478" mass="52959">MYFTWDMVTTGWLLKNPKLGRFFLTLITLNIGAISVGLTMGLPNVSIPEFGDSANTETDVALENVSLVETSIFIGASLGVLVPIFIVDVYGRRTTFIVFGVVNASSWILLANAKDMVFIITGSFVGGFAVGIFLITATLFVSEISLPENRGTVATMTSLSGYFGIFIICYLGIHVDLQILAPGIIGFTIFFIISTSLWMNESPYYLYKCGRVLDAKLSLMTLRGKTTILEIDEEHKSMVQFFNSEIEYPTRVKRMINLMFGSGKMEMSMMFLLLTLCTTQVIGGYAMTNYVDSIVSTQLPRYGTVFLALMNFVSVVCCLGTIEKIGRKFILKLSCIGSSTCYLIIFIYNFYYGTKCEPGNGTATSLIIIIAIYYIIYTFGVIPVIPVLTSEIFPNKIKTVAIGFCFSSVYLANLIIAWLYFSLSHLMGVCPTFAVFTFTGAIGLPVIIWSLPETNGKSLYEIQHELRDEIIDPVIPSY</sequence>
<feature type="transmembrane region" description="Helical" evidence="5">
    <location>
        <begin position="179"/>
        <end position="198"/>
    </location>
</feature>
<dbReference type="GO" id="GO:0022857">
    <property type="term" value="F:transmembrane transporter activity"/>
    <property type="evidence" value="ECO:0007669"/>
    <property type="project" value="InterPro"/>
</dbReference>
<feature type="transmembrane region" description="Helical" evidence="5">
    <location>
        <begin position="299"/>
        <end position="322"/>
    </location>
</feature>
<dbReference type="Gene3D" id="1.20.1250.20">
    <property type="entry name" value="MFS general substrate transporter like domains"/>
    <property type="match status" value="1"/>
</dbReference>
<dbReference type="InterPro" id="IPR050549">
    <property type="entry name" value="MFS_Trehalose_Transporter"/>
</dbReference>
<proteinExistence type="predicted"/>
<evidence type="ECO:0000256" key="5">
    <source>
        <dbReference type="SAM" id="Phobius"/>
    </source>
</evidence>
<feature type="transmembrane region" description="Helical" evidence="5">
    <location>
        <begin position="153"/>
        <end position="173"/>
    </location>
</feature>
<feature type="transmembrane region" description="Helical" evidence="5">
    <location>
        <begin position="433"/>
        <end position="451"/>
    </location>
</feature>
<dbReference type="AlphaFoldDB" id="A0AAJ7REP0"/>
<gene>
    <name evidence="8" type="primary">LOC107266193</name>
</gene>
<evidence type="ECO:0000256" key="1">
    <source>
        <dbReference type="ARBA" id="ARBA00004141"/>
    </source>
</evidence>
<dbReference type="PANTHER" id="PTHR48021">
    <property type="match status" value="1"/>
</dbReference>
<dbReference type="Pfam" id="PF00083">
    <property type="entry name" value="Sugar_tr"/>
    <property type="match status" value="1"/>
</dbReference>
<feature type="transmembrane region" description="Helical" evidence="5">
    <location>
        <begin position="22"/>
        <end position="45"/>
    </location>
</feature>
<dbReference type="InterPro" id="IPR005828">
    <property type="entry name" value="MFS_sugar_transport-like"/>
</dbReference>
<evidence type="ECO:0000256" key="3">
    <source>
        <dbReference type="ARBA" id="ARBA00022989"/>
    </source>
</evidence>
<feature type="transmembrane region" description="Helical" evidence="5">
    <location>
        <begin position="94"/>
        <end position="110"/>
    </location>
</feature>